<dbReference type="CDD" id="cd07526">
    <property type="entry name" value="HAD_BPGM_like"/>
    <property type="match status" value="1"/>
</dbReference>
<dbReference type="PANTHER" id="PTHR18901:SF38">
    <property type="entry name" value="PSEUDOURIDINE-5'-PHOSPHATASE"/>
    <property type="match status" value="1"/>
</dbReference>
<name>A0ABN4WY32_9HYPH</name>
<organism evidence="1 2">
    <name type="scientific">Roseibium algicola</name>
    <dbReference type="NCBI Taxonomy" id="2857014"/>
    <lineage>
        <taxon>Bacteria</taxon>
        <taxon>Pseudomonadati</taxon>
        <taxon>Pseudomonadota</taxon>
        <taxon>Alphaproteobacteria</taxon>
        <taxon>Hyphomicrobiales</taxon>
        <taxon>Stappiaceae</taxon>
        <taxon>Roseibium</taxon>
    </lineage>
</organism>
<protein>
    <submittedName>
        <fullName evidence="1">Hydrolase</fullName>
    </submittedName>
</protein>
<dbReference type="NCBIfam" id="TIGR01509">
    <property type="entry name" value="HAD-SF-IA-v3"/>
    <property type="match status" value="1"/>
</dbReference>
<evidence type="ECO:0000313" key="2">
    <source>
        <dbReference type="Proteomes" id="UP000188174"/>
    </source>
</evidence>
<dbReference type="GO" id="GO:0016787">
    <property type="term" value="F:hydrolase activity"/>
    <property type="evidence" value="ECO:0007669"/>
    <property type="project" value="UniProtKB-KW"/>
</dbReference>
<dbReference type="InterPro" id="IPR023198">
    <property type="entry name" value="PGP-like_dom2"/>
</dbReference>
<dbReference type="Proteomes" id="UP000188174">
    <property type="component" value="Chromosome"/>
</dbReference>
<keyword evidence="1" id="KW-0378">Hydrolase</keyword>
<dbReference type="PANTHER" id="PTHR18901">
    <property type="entry name" value="2-DEOXYGLUCOSE-6-PHOSPHATE PHOSPHATASE 2"/>
    <property type="match status" value="1"/>
</dbReference>
<proteinExistence type="predicted"/>
<dbReference type="InterPro" id="IPR023214">
    <property type="entry name" value="HAD_sf"/>
</dbReference>
<accession>A0ABN4WY32</accession>
<dbReference type="Gene3D" id="3.40.50.1000">
    <property type="entry name" value="HAD superfamily/HAD-like"/>
    <property type="match status" value="1"/>
</dbReference>
<gene>
    <name evidence="1" type="ORF">B0E33_17740</name>
</gene>
<dbReference type="InterPro" id="IPR006439">
    <property type="entry name" value="HAD-SF_hydro_IA"/>
</dbReference>
<dbReference type="Gene3D" id="1.10.150.240">
    <property type="entry name" value="Putative phosphatase, domain 2"/>
    <property type="match status" value="1"/>
</dbReference>
<dbReference type="InterPro" id="IPR036412">
    <property type="entry name" value="HAD-like_sf"/>
</dbReference>
<evidence type="ECO:0000313" key="1">
    <source>
        <dbReference type="EMBL" id="AQQ05186.1"/>
    </source>
</evidence>
<reference evidence="1 2" key="1">
    <citation type="submission" date="2017-02" db="EMBL/GenBank/DDBJ databases">
        <authorList>
            <person name="Jeong S."/>
        </authorList>
    </citation>
    <scope>NUCLEOTIDE SEQUENCE [LARGE SCALE GENOMIC DNA]</scope>
    <source>
        <strain evidence="1 2">RMAR6-6</strain>
    </source>
</reference>
<sequence>MRSFVLTFQSAGTPSLNQPIDLVIFDCDGVLIDSEVISARMLVAELATRNVHITMDYVAHHFLGRSYPVVLQQIRKEFGVDLPPEFETAYRASLLSAFEAELRPIDGVREVIENLGVDYCLATSSSPPRLARSLEITGLTDLFAGRTTTASEVAHGKPAPDLFLLAAEKHGVAPERCLVIEDSENGIKAGLAAGMEVYRFIGGSHLSGLLNSATATAGAAQLFASFGEFFQLRPDLKNNGN</sequence>
<dbReference type="EMBL" id="CP019630">
    <property type="protein sequence ID" value="AQQ05186.1"/>
    <property type="molecule type" value="Genomic_DNA"/>
</dbReference>
<dbReference type="SFLD" id="SFLDG01135">
    <property type="entry name" value="C1.5.6:_HAD__Beta-PGM__Phospha"/>
    <property type="match status" value="1"/>
</dbReference>
<dbReference type="SUPFAM" id="SSF56784">
    <property type="entry name" value="HAD-like"/>
    <property type="match status" value="1"/>
</dbReference>
<dbReference type="SFLD" id="SFLDS00003">
    <property type="entry name" value="Haloacid_Dehalogenase"/>
    <property type="match status" value="1"/>
</dbReference>
<dbReference type="SFLD" id="SFLDG01129">
    <property type="entry name" value="C1.5:_HAD__Beta-PGM__Phosphata"/>
    <property type="match status" value="1"/>
</dbReference>
<keyword evidence="2" id="KW-1185">Reference proteome</keyword>
<dbReference type="Pfam" id="PF00702">
    <property type="entry name" value="Hydrolase"/>
    <property type="match status" value="1"/>
</dbReference>